<dbReference type="Proteomes" id="UP001066276">
    <property type="component" value="Chromosome 3_1"/>
</dbReference>
<comment type="caution">
    <text evidence="2">The sequence shown here is derived from an EMBL/GenBank/DDBJ whole genome shotgun (WGS) entry which is preliminary data.</text>
</comment>
<organism evidence="2 3">
    <name type="scientific">Pleurodeles waltl</name>
    <name type="common">Iberian ribbed newt</name>
    <dbReference type="NCBI Taxonomy" id="8319"/>
    <lineage>
        <taxon>Eukaryota</taxon>
        <taxon>Metazoa</taxon>
        <taxon>Chordata</taxon>
        <taxon>Craniata</taxon>
        <taxon>Vertebrata</taxon>
        <taxon>Euteleostomi</taxon>
        <taxon>Amphibia</taxon>
        <taxon>Batrachia</taxon>
        <taxon>Caudata</taxon>
        <taxon>Salamandroidea</taxon>
        <taxon>Salamandridae</taxon>
        <taxon>Pleurodelinae</taxon>
        <taxon>Pleurodeles</taxon>
    </lineage>
</organism>
<gene>
    <name evidence="2" type="ORF">NDU88_001319</name>
</gene>
<sequence length="187" mass="21294">MICTTPQPDASTHLLCVRRSHPELLKIEQDIKELETQYESSASRHLLAEVRDHVIKYNERAEQQLRFLTKRCTTRAYGEGDTPGRHLATKIKEPWANTYITKVKGEDGVQPYTTPEILTTFAHYYENLYKSRSSTTVAKINEYLDDIALAWLTAGQRADLAQPLTEEEIKEAVGSPQMEKPLGQTES</sequence>
<name>A0AAV7U6W1_PLEWA</name>
<accession>A0AAV7U6W1</accession>
<evidence type="ECO:0000256" key="1">
    <source>
        <dbReference type="SAM" id="MobiDB-lite"/>
    </source>
</evidence>
<evidence type="ECO:0000313" key="3">
    <source>
        <dbReference type="Proteomes" id="UP001066276"/>
    </source>
</evidence>
<protein>
    <submittedName>
        <fullName evidence="2">Uncharacterized protein</fullName>
    </submittedName>
</protein>
<evidence type="ECO:0000313" key="2">
    <source>
        <dbReference type="EMBL" id="KAJ1184513.1"/>
    </source>
</evidence>
<proteinExistence type="predicted"/>
<dbReference type="AlphaFoldDB" id="A0AAV7U6W1"/>
<feature type="region of interest" description="Disordered" evidence="1">
    <location>
        <begin position="165"/>
        <end position="187"/>
    </location>
</feature>
<dbReference type="EMBL" id="JANPWB010000005">
    <property type="protein sequence ID" value="KAJ1184513.1"/>
    <property type="molecule type" value="Genomic_DNA"/>
</dbReference>
<keyword evidence="3" id="KW-1185">Reference proteome</keyword>
<reference evidence="2" key="1">
    <citation type="journal article" date="2022" name="bioRxiv">
        <title>Sequencing and chromosome-scale assembly of the giantPleurodeles waltlgenome.</title>
        <authorList>
            <person name="Brown T."/>
            <person name="Elewa A."/>
            <person name="Iarovenko S."/>
            <person name="Subramanian E."/>
            <person name="Araus A.J."/>
            <person name="Petzold A."/>
            <person name="Susuki M."/>
            <person name="Suzuki K.-i.T."/>
            <person name="Hayashi T."/>
            <person name="Toyoda A."/>
            <person name="Oliveira C."/>
            <person name="Osipova E."/>
            <person name="Leigh N.D."/>
            <person name="Simon A."/>
            <person name="Yun M.H."/>
        </authorList>
    </citation>
    <scope>NUCLEOTIDE SEQUENCE</scope>
    <source>
        <strain evidence="2">20211129_DDA</strain>
        <tissue evidence="2">Liver</tissue>
    </source>
</reference>